<gene>
    <name evidence="3" type="ORF">C1280_25310</name>
</gene>
<feature type="domain" description="DUF1559" evidence="2">
    <location>
        <begin position="33"/>
        <end position="302"/>
    </location>
</feature>
<evidence type="ECO:0000256" key="1">
    <source>
        <dbReference type="SAM" id="Phobius"/>
    </source>
</evidence>
<dbReference type="Gene3D" id="3.30.700.10">
    <property type="entry name" value="Glycoprotein, Type 4 Pilin"/>
    <property type="match status" value="1"/>
</dbReference>
<reference evidence="3 4" key="1">
    <citation type="submission" date="2018-01" db="EMBL/GenBank/DDBJ databases">
        <title>G. obscuriglobus.</title>
        <authorList>
            <person name="Franke J."/>
            <person name="Blomberg W."/>
            <person name="Selmecki A."/>
        </authorList>
    </citation>
    <scope>NUCLEOTIDE SEQUENCE [LARGE SCALE GENOMIC DNA]</scope>
    <source>
        <strain evidence="3 4">DSM 5831</strain>
    </source>
</reference>
<dbReference type="InterPro" id="IPR045584">
    <property type="entry name" value="Pilin-like"/>
</dbReference>
<dbReference type="OrthoDB" id="289947at2"/>
<keyword evidence="4" id="KW-1185">Reference proteome</keyword>
<protein>
    <submittedName>
        <fullName evidence="3">Prepilin-type cleavage/methylation domain-containing protein</fullName>
    </submittedName>
</protein>
<dbReference type="KEGG" id="gog:C1280_25310"/>
<keyword evidence="1" id="KW-1133">Transmembrane helix</keyword>
<dbReference type="InterPro" id="IPR012902">
    <property type="entry name" value="N_methyl_site"/>
</dbReference>
<dbReference type="Pfam" id="PF07596">
    <property type="entry name" value="SBP_bac_10"/>
    <property type="match status" value="1"/>
</dbReference>
<dbReference type="SUPFAM" id="SSF54523">
    <property type="entry name" value="Pili subunits"/>
    <property type="match status" value="1"/>
</dbReference>
<feature type="transmembrane region" description="Helical" evidence="1">
    <location>
        <begin position="12"/>
        <end position="32"/>
    </location>
</feature>
<proteinExistence type="predicted"/>
<accession>A0A2Z3H8K7</accession>
<dbReference type="Pfam" id="PF07963">
    <property type="entry name" value="N_methyl"/>
    <property type="match status" value="1"/>
</dbReference>
<dbReference type="PROSITE" id="PS00409">
    <property type="entry name" value="PROKAR_NTER_METHYL"/>
    <property type="match status" value="1"/>
</dbReference>
<organism evidence="3 4">
    <name type="scientific">Gemmata obscuriglobus</name>
    <dbReference type="NCBI Taxonomy" id="114"/>
    <lineage>
        <taxon>Bacteria</taxon>
        <taxon>Pseudomonadati</taxon>
        <taxon>Planctomycetota</taxon>
        <taxon>Planctomycetia</taxon>
        <taxon>Gemmatales</taxon>
        <taxon>Gemmataceae</taxon>
        <taxon>Gemmata</taxon>
    </lineage>
</organism>
<dbReference type="PANTHER" id="PTHR30093:SF2">
    <property type="entry name" value="TYPE II SECRETION SYSTEM PROTEIN H"/>
    <property type="match status" value="1"/>
</dbReference>
<sequence>MTKARRTGFTLIELLVVIAIIAILIGLLLPAVQKVREAAARMSCSNNLKQIGLAVLNFETANQQLPKATYGPEHSGDPTEGSFFTKILPYIEQDHLARQYDWTKNWGANANQPVINTFLKSYQCPSSPDRLTRVGVMTQGVMGGPPPADANPTNTGAVGSYMVSMSFGAPVGPASDPYGIGALCPLTADIMGFQTPTLAGVTDGTSNTMTVTEQAARSQLWIKGRKVSDTNPDPFTDWLAPWAGFGAFFATPYTADGQAPFSPGFGPCTVNCNNSSGIYGFHTGGANALFLDGSVRFLKESLSGQILYAVISKAGGEVIAGDTY</sequence>
<dbReference type="AlphaFoldDB" id="A0A2Z3H8K7"/>
<keyword evidence="1" id="KW-0472">Membrane</keyword>
<evidence type="ECO:0000313" key="4">
    <source>
        <dbReference type="Proteomes" id="UP000245802"/>
    </source>
</evidence>
<name>A0A2Z3H8K7_9BACT</name>
<dbReference type="Proteomes" id="UP000245802">
    <property type="component" value="Chromosome"/>
</dbReference>
<dbReference type="NCBIfam" id="TIGR02532">
    <property type="entry name" value="IV_pilin_GFxxxE"/>
    <property type="match status" value="1"/>
</dbReference>
<dbReference type="InterPro" id="IPR011453">
    <property type="entry name" value="DUF1559"/>
</dbReference>
<dbReference type="NCBIfam" id="TIGR04294">
    <property type="entry name" value="pre_pil_HX9DG"/>
    <property type="match status" value="1"/>
</dbReference>
<evidence type="ECO:0000259" key="2">
    <source>
        <dbReference type="Pfam" id="PF07596"/>
    </source>
</evidence>
<dbReference type="PANTHER" id="PTHR30093">
    <property type="entry name" value="GENERAL SECRETION PATHWAY PROTEIN G"/>
    <property type="match status" value="1"/>
</dbReference>
<dbReference type="InterPro" id="IPR027558">
    <property type="entry name" value="Pre_pil_HX9DG_C"/>
</dbReference>
<evidence type="ECO:0000313" key="3">
    <source>
        <dbReference type="EMBL" id="AWM42383.1"/>
    </source>
</evidence>
<keyword evidence="1" id="KW-0812">Transmembrane</keyword>
<dbReference type="EMBL" id="CP025958">
    <property type="protein sequence ID" value="AWM42383.1"/>
    <property type="molecule type" value="Genomic_DNA"/>
</dbReference>
<dbReference type="RefSeq" id="WP_010034744.1">
    <property type="nucleotide sequence ID" value="NZ_CP025958.1"/>
</dbReference>